<feature type="compositionally biased region" description="Gly residues" evidence="1">
    <location>
        <begin position="106"/>
        <end position="116"/>
    </location>
</feature>
<feature type="region of interest" description="Disordered" evidence="1">
    <location>
        <begin position="178"/>
        <end position="241"/>
    </location>
</feature>
<accession>A0A3R7L902</accession>
<feature type="compositionally biased region" description="Basic residues" evidence="1">
    <location>
        <begin position="197"/>
        <end position="208"/>
    </location>
</feature>
<reference evidence="2 3" key="1">
    <citation type="journal article" date="2018" name="BMC Genomics">
        <title>Genomic comparison of Trypanosoma conorhini and Trypanosoma rangeli to Trypanosoma cruzi strains of high and low virulence.</title>
        <authorList>
            <person name="Bradwell K.R."/>
            <person name="Koparde V.N."/>
            <person name="Matveyev A.V."/>
            <person name="Serrano M.G."/>
            <person name="Alves J.M."/>
            <person name="Parikh H."/>
            <person name="Huang B."/>
            <person name="Lee V."/>
            <person name="Espinosa-Alvarez O."/>
            <person name="Ortiz P.A."/>
            <person name="Costa-Martins A.G."/>
            <person name="Teixeira M.M."/>
            <person name="Buck G.A."/>
        </authorList>
    </citation>
    <scope>NUCLEOTIDE SEQUENCE [LARGE SCALE GENOMIC DNA]</scope>
    <source>
        <strain evidence="2 3">025E</strain>
    </source>
</reference>
<dbReference type="EMBL" id="MKKU01000140">
    <property type="protein sequence ID" value="RNF22241.1"/>
    <property type="molecule type" value="Genomic_DNA"/>
</dbReference>
<feature type="compositionally biased region" description="Acidic residues" evidence="1">
    <location>
        <begin position="214"/>
        <end position="226"/>
    </location>
</feature>
<dbReference type="GeneID" id="40316784"/>
<evidence type="ECO:0000256" key="1">
    <source>
        <dbReference type="SAM" id="MobiDB-lite"/>
    </source>
</evidence>
<protein>
    <submittedName>
        <fullName evidence="2">Uncharacterized protein</fullName>
    </submittedName>
</protein>
<evidence type="ECO:0000313" key="2">
    <source>
        <dbReference type="EMBL" id="RNF22241.1"/>
    </source>
</evidence>
<dbReference type="AlphaFoldDB" id="A0A3R7L902"/>
<feature type="compositionally biased region" description="Polar residues" evidence="1">
    <location>
        <begin position="32"/>
        <end position="48"/>
    </location>
</feature>
<comment type="caution">
    <text evidence="2">The sequence shown here is derived from an EMBL/GenBank/DDBJ whole genome shotgun (WGS) entry which is preliminary data.</text>
</comment>
<sequence length="325" mass="34886">MEVAVAPLPFLASAAARVPQQWSLLAHHRNSRQPPSQRHAETSSTSTCGAAEGTCDGGSVGAPAGAVAALPRGLTDAHEEETPPRSPTVSTVSVLWRAPPSEPPDGRGGAGGGGRGSAASAAVERDGGGNRLLTFLQRRASPCQHAEAEGALGAFAAVLAQVRAVHLSRCPLCAPRRPPNWWTPAREEKRCRETSHGRRNRSIKKLRQHKYDDGGEDADNEEDSELDTLGRPRTPIDGAMGDGERPGLLLEKWDTRNCLQTSLTVAHQRLRLEAMAFLEHVYSRREHLHATRPAMYAVRPDAHLLRQECAALGGIVLVEALLLGL</sequence>
<feature type="region of interest" description="Disordered" evidence="1">
    <location>
        <begin position="28"/>
        <end position="49"/>
    </location>
</feature>
<dbReference type="Proteomes" id="UP000284403">
    <property type="component" value="Unassembled WGS sequence"/>
</dbReference>
<gene>
    <name evidence="2" type="ORF">Tco025E_03173</name>
</gene>
<name>A0A3R7L902_9TRYP</name>
<feature type="region of interest" description="Disordered" evidence="1">
    <location>
        <begin position="74"/>
        <end position="123"/>
    </location>
</feature>
<feature type="compositionally biased region" description="Basic and acidic residues" evidence="1">
    <location>
        <begin position="185"/>
        <end position="196"/>
    </location>
</feature>
<evidence type="ECO:0000313" key="3">
    <source>
        <dbReference type="Proteomes" id="UP000284403"/>
    </source>
</evidence>
<dbReference type="OrthoDB" id="251131at2759"/>
<keyword evidence="3" id="KW-1185">Reference proteome</keyword>
<proteinExistence type="predicted"/>
<dbReference type="RefSeq" id="XP_029229789.1">
    <property type="nucleotide sequence ID" value="XM_029370095.1"/>
</dbReference>
<organism evidence="2 3">
    <name type="scientific">Trypanosoma conorhini</name>
    <dbReference type="NCBI Taxonomy" id="83891"/>
    <lineage>
        <taxon>Eukaryota</taxon>
        <taxon>Discoba</taxon>
        <taxon>Euglenozoa</taxon>
        <taxon>Kinetoplastea</taxon>
        <taxon>Metakinetoplastina</taxon>
        <taxon>Trypanosomatida</taxon>
        <taxon>Trypanosomatidae</taxon>
        <taxon>Trypanosoma</taxon>
    </lineage>
</organism>